<dbReference type="EMBL" id="JACANB010000008">
    <property type="protein sequence ID" value="MDM1697138.1"/>
    <property type="molecule type" value="Genomic_DNA"/>
</dbReference>
<organism evidence="1 2">
    <name type="scientific">Thiopseudomonas alkaliphila</name>
    <dbReference type="NCBI Taxonomy" id="1697053"/>
    <lineage>
        <taxon>Bacteria</taxon>
        <taxon>Pseudomonadati</taxon>
        <taxon>Pseudomonadota</taxon>
        <taxon>Gammaproteobacteria</taxon>
        <taxon>Pseudomonadales</taxon>
        <taxon>Pseudomonadaceae</taxon>
        <taxon>Thiopseudomonas</taxon>
    </lineage>
</organism>
<reference evidence="1" key="1">
    <citation type="submission" date="2020-06" db="EMBL/GenBank/DDBJ databases">
        <authorList>
            <person name="Dong N."/>
        </authorList>
    </citation>
    <scope>NUCLEOTIDE SEQUENCE</scope>
    <source>
        <strain evidence="1">DF46-2-2</strain>
    </source>
</reference>
<name>A0AAW7DVW0_9GAMM</name>
<dbReference type="RefSeq" id="WP_286594406.1">
    <property type="nucleotide sequence ID" value="NZ_JACANB010000008.1"/>
</dbReference>
<accession>A0AAW7DVW0</accession>
<dbReference type="Proteomes" id="UP001173465">
    <property type="component" value="Unassembled WGS sequence"/>
</dbReference>
<reference evidence="1" key="2">
    <citation type="journal article" date="2022" name="Sci. Total Environ.">
        <title>Prevalence, transmission, and molecular epidemiology of tet(X)-positive bacteria among humans, animals, and environmental niches in China: An epidemiological, and genomic-based study.</title>
        <authorList>
            <person name="Dong N."/>
            <person name="Zeng Y."/>
            <person name="Cai C."/>
            <person name="Sun C."/>
            <person name="Lu J."/>
            <person name="Liu C."/>
            <person name="Zhou H."/>
            <person name="Sun Q."/>
            <person name="Shu L."/>
            <person name="Wang H."/>
            <person name="Wang Y."/>
            <person name="Wang S."/>
            <person name="Wu C."/>
            <person name="Chan E.W."/>
            <person name="Chen G."/>
            <person name="Shen Z."/>
            <person name="Chen S."/>
            <person name="Zhang R."/>
        </authorList>
    </citation>
    <scope>NUCLEOTIDE SEQUENCE</scope>
    <source>
        <strain evidence="1">DF46-2-2</strain>
    </source>
</reference>
<protein>
    <submittedName>
        <fullName evidence="1">Uncharacterized protein</fullName>
    </submittedName>
</protein>
<sequence>MSKTKMRAAFEQRERQLFPKKPENIHRKQGRYICDEVEVAWQDWQAAWHAGISYQKSLKPSPEVKARAEQIANDINQRFKAQQQALKEIDLQNKKTLQAAQKLGYTPIMACTPLDFVLAIAECRQQ</sequence>
<evidence type="ECO:0000313" key="1">
    <source>
        <dbReference type="EMBL" id="MDM1697138.1"/>
    </source>
</evidence>
<proteinExistence type="predicted"/>
<gene>
    <name evidence="1" type="ORF">HX099_10785</name>
</gene>
<evidence type="ECO:0000313" key="2">
    <source>
        <dbReference type="Proteomes" id="UP001173465"/>
    </source>
</evidence>
<dbReference type="AlphaFoldDB" id="A0AAW7DVW0"/>
<comment type="caution">
    <text evidence="1">The sequence shown here is derived from an EMBL/GenBank/DDBJ whole genome shotgun (WGS) entry which is preliminary data.</text>
</comment>